<evidence type="ECO:0000313" key="2">
    <source>
        <dbReference type="Proteomes" id="UP000027982"/>
    </source>
</evidence>
<evidence type="ECO:0000313" key="1">
    <source>
        <dbReference type="EMBL" id="AIE86892.1"/>
    </source>
</evidence>
<accession>A0A068NU46</accession>
<protein>
    <submittedName>
        <fullName evidence="1">Uncharacterized protein</fullName>
    </submittedName>
</protein>
<reference evidence="1 2" key="1">
    <citation type="journal article" date="2014" name="PLoS ONE">
        <title>The first complete genome sequence of the class fimbriimonadia in the phylum armatimonadetes.</title>
        <authorList>
            <person name="Hu Z.Y."/>
            <person name="Wang Y.Z."/>
            <person name="Im W.T."/>
            <person name="Wang S.Y."/>
            <person name="Zhao G.P."/>
            <person name="Zheng H.J."/>
            <person name="Quan Z.X."/>
        </authorList>
    </citation>
    <scope>NUCLEOTIDE SEQUENCE [LARGE SCALE GENOMIC DNA]</scope>
    <source>
        <strain evidence="1">Gsoil 348</strain>
    </source>
</reference>
<organism evidence="1 2">
    <name type="scientific">Fimbriimonas ginsengisoli Gsoil 348</name>
    <dbReference type="NCBI Taxonomy" id="661478"/>
    <lineage>
        <taxon>Bacteria</taxon>
        <taxon>Bacillati</taxon>
        <taxon>Armatimonadota</taxon>
        <taxon>Fimbriimonadia</taxon>
        <taxon>Fimbriimonadales</taxon>
        <taxon>Fimbriimonadaceae</taxon>
        <taxon>Fimbriimonas</taxon>
    </lineage>
</organism>
<name>A0A068NU46_FIMGI</name>
<keyword evidence="2" id="KW-1185">Reference proteome</keyword>
<dbReference type="HOGENOM" id="CLU_3118070_0_0_0"/>
<proteinExistence type="predicted"/>
<dbReference type="AlphaFoldDB" id="A0A068NU46"/>
<dbReference type="KEGG" id="fgi:OP10G_3524"/>
<dbReference type="EMBL" id="CP007139">
    <property type="protein sequence ID" value="AIE86892.1"/>
    <property type="molecule type" value="Genomic_DNA"/>
</dbReference>
<sequence>MSDTLDALALPAWVLGPRQVTEGHLVNLATVNEMRLATFDVKIPGAFVIP</sequence>
<dbReference type="Proteomes" id="UP000027982">
    <property type="component" value="Chromosome"/>
</dbReference>
<gene>
    <name evidence="1" type="ORF">OP10G_3524</name>
</gene>